<dbReference type="EMBL" id="QNRQ01000001">
    <property type="protein sequence ID" value="RBP43039.1"/>
    <property type="molecule type" value="Genomic_DNA"/>
</dbReference>
<dbReference type="Pfam" id="PF13378">
    <property type="entry name" value="MR_MLE_C"/>
    <property type="match status" value="1"/>
</dbReference>
<dbReference type="InterPro" id="IPR013341">
    <property type="entry name" value="Mandelate_racemase_N_dom"/>
</dbReference>
<dbReference type="InterPro" id="IPR018110">
    <property type="entry name" value="Mandel_Rmase/mucon_lact_enz_CS"/>
</dbReference>
<dbReference type="GO" id="GO:0016836">
    <property type="term" value="F:hydro-lyase activity"/>
    <property type="evidence" value="ECO:0007669"/>
    <property type="project" value="TreeGrafter"/>
</dbReference>
<dbReference type="InterPro" id="IPR036849">
    <property type="entry name" value="Enolase-like_C_sf"/>
</dbReference>
<evidence type="ECO:0000313" key="6">
    <source>
        <dbReference type="Proteomes" id="UP000253628"/>
    </source>
</evidence>
<dbReference type="InterPro" id="IPR029065">
    <property type="entry name" value="Enolase_C-like"/>
</dbReference>
<gene>
    <name evidence="5" type="ORF">DFR37_101164</name>
</gene>
<feature type="domain" description="Mandelate racemase/muconate lactonizing enzyme C-terminal" evidence="4">
    <location>
        <begin position="158"/>
        <end position="254"/>
    </location>
</feature>
<dbReference type="Pfam" id="PF02746">
    <property type="entry name" value="MR_MLE_N"/>
    <property type="match status" value="1"/>
</dbReference>
<dbReference type="OrthoDB" id="8609034at2"/>
<dbReference type="InterPro" id="IPR046945">
    <property type="entry name" value="RHMD-like"/>
</dbReference>
<dbReference type="Proteomes" id="UP000253628">
    <property type="component" value="Unassembled WGS sequence"/>
</dbReference>
<keyword evidence="3" id="KW-0460">Magnesium</keyword>
<evidence type="ECO:0000256" key="1">
    <source>
        <dbReference type="ARBA" id="ARBA00001946"/>
    </source>
</evidence>
<organism evidence="5 6">
    <name type="scientific">Eoetvoesiella caeni</name>
    <dbReference type="NCBI Taxonomy" id="645616"/>
    <lineage>
        <taxon>Bacteria</taxon>
        <taxon>Pseudomonadati</taxon>
        <taxon>Pseudomonadota</taxon>
        <taxon>Betaproteobacteria</taxon>
        <taxon>Burkholderiales</taxon>
        <taxon>Alcaligenaceae</taxon>
        <taxon>Eoetvoesiella</taxon>
    </lineage>
</organism>
<dbReference type="GO" id="GO:0009063">
    <property type="term" value="P:amino acid catabolic process"/>
    <property type="evidence" value="ECO:0007669"/>
    <property type="project" value="InterPro"/>
</dbReference>
<comment type="caution">
    <text evidence="5">The sequence shown here is derived from an EMBL/GenBank/DDBJ whole genome shotgun (WGS) entry which is preliminary data.</text>
</comment>
<evidence type="ECO:0000313" key="5">
    <source>
        <dbReference type="EMBL" id="RBP43039.1"/>
    </source>
</evidence>
<reference evidence="5 6" key="1">
    <citation type="submission" date="2018-06" db="EMBL/GenBank/DDBJ databases">
        <title>Genomic Encyclopedia of Type Strains, Phase IV (KMG-IV): sequencing the most valuable type-strain genomes for metagenomic binning, comparative biology and taxonomic classification.</title>
        <authorList>
            <person name="Goeker M."/>
        </authorList>
    </citation>
    <scope>NUCLEOTIDE SEQUENCE [LARGE SCALE GENOMIC DNA]</scope>
    <source>
        <strain evidence="5 6">DSM 25520</strain>
    </source>
</reference>
<keyword evidence="6" id="KW-1185">Reference proteome</keyword>
<dbReference type="SFLD" id="SFLDS00001">
    <property type="entry name" value="Enolase"/>
    <property type="match status" value="1"/>
</dbReference>
<evidence type="ECO:0000259" key="4">
    <source>
        <dbReference type="SMART" id="SM00922"/>
    </source>
</evidence>
<dbReference type="SUPFAM" id="SSF51604">
    <property type="entry name" value="Enolase C-terminal domain-like"/>
    <property type="match status" value="1"/>
</dbReference>
<keyword evidence="2" id="KW-0479">Metal-binding</keyword>
<dbReference type="GO" id="GO:0016052">
    <property type="term" value="P:carbohydrate catabolic process"/>
    <property type="evidence" value="ECO:0007669"/>
    <property type="project" value="TreeGrafter"/>
</dbReference>
<dbReference type="PANTHER" id="PTHR13794:SF58">
    <property type="entry name" value="MITOCHONDRIAL ENOLASE SUPERFAMILY MEMBER 1"/>
    <property type="match status" value="1"/>
</dbReference>
<dbReference type="InterPro" id="IPR029017">
    <property type="entry name" value="Enolase-like_N"/>
</dbReference>
<dbReference type="AlphaFoldDB" id="A0A366HJB3"/>
<dbReference type="RefSeq" id="WP_113931353.1">
    <property type="nucleotide sequence ID" value="NZ_JACCEU010000001.1"/>
</dbReference>
<proteinExistence type="predicted"/>
<dbReference type="Gene3D" id="3.30.390.10">
    <property type="entry name" value="Enolase-like, N-terminal domain"/>
    <property type="match status" value="1"/>
</dbReference>
<evidence type="ECO:0000256" key="2">
    <source>
        <dbReference type="ARBA" id="ARBA00022723"/>
    </source>
</evidence>
<dbReference type="SMART" id="SM00922">
    <property type="entry name" value="MR_MLE"/>
    <property type="match status" value="1"/>
</dbReference>
<evidence type="ECO:0000256" key="3">
    <source>
        <dbReference type="ARBA" id="ARBA00022842"/>
    </source>
</evidence>
<dbReference type="InterPro" id="IPR013342">
    <property type="entry name" value="Mandelate_racemase_C"/>
</dbReference>
<name>A0A366HJB3_9BURK</name>
<dbReference type="SFLD" id="SFLDG00179">
    <property type="entry name" value="mandelate_racemase"/>
    <property type="match status" value="1"/>
</dbReference>
<dbReference type="Gene3D" id="3.20.20.120">
    <property type="entry name" value="Enolase-like C-terminal domain"/>
    <property type="match status" value="1"/>
</dbReference>
<comment type="cofactor">
    <cofactor evidence="1">
        <name>Mg(2+)</name>
        <dbReference type="ChEBI" id="CHEBI:18420"/>
    </cofactor>
</comment>
<protein>
    <submittedName>
        <fullName evidence="5">L-alanine-DL-glutamate epimerase-like enolase superfamily enzyme</fullName>
    </submittedName>
</protein>
<dbReference type="PROSITE" id="PS00908">
    <property type="entry name" value="MR_MLE_1"/>
    <property type="match status" value="1"/>
</dbReference>
<dbReference type="SUPFAM" id="SSF54826">
    <property type="entry name" value="Enolase N-terminal domain-like"/>
    <property type="match status" value="1"/>
</dbReference>
<accession>A0A366HJB3</accession>
<dbReference type="PANTHER" id="PTHR13794">
    <property type="entry name" value="ENOLASE SUPERFAMILY, MANDELATE RACEMASE"/>
    <property type="match status" value="1"/>
</dbReference>
<dbReference type="GO" id="GO:0000287">
    <property type="term" value="F:magnesium ion binding"/>
    <property type="evidence" value="ECO:0007669"/>
    <property type="project" value="TreeGrafter"/>
</dbReference>
<sequence>MARTEVVPAAEAGPSSDAVRIERVEVDAYTVPTDLPESDGTLQWSATTMVLVRIFAGGKCGLGFSYADRSCAILAHDLLAPLITGGDAWAIASLWQEMLRAIRNLGRSGIASMAIAAIDNALWDLKARLLDLPLAVLLGAARERVPVYGSGGFTSYSDAQLSEQLGCWAGAGIGRVKMKVGREPARDVVRVKAARDAIGPNVELFVDANGAYGRKQALALADSFGRLGVAWYEEPVSSDDLEGLRLIRDHAPPGMEIAAGEYGYDQAYFRRMLAAGAVDVLQADATRCAGISGFMRAAALCEAFGLPLSSHCAPSMHLHAALAVPCLRHMEYFHDHVRIEHLLFDGVATPRHGLLQADLSRSGMGLEFKCADARRYQV</sequence>
<dbReference type="CDD" id="cd03328">
    <property type="entry name" value="MR_like_3"/>
    <property type="match status" value="1"/>
</dbReference>